<comment type="similarity">
    <text evidence="2 6">Belongs to the plant self-incompatibility (S1) protein family.</text>
</comment>
<dbReference type="PANTHER" id="PTHR31232:SF43">
    <property type="entry name" value="S-PROTEIN HOMOLOG 29-RELATED"/>
    <property type="match status" value="1"/>
</dbReference>
<gene>
    <name evidence="7" type="ORF">BRARA_B01977</name>
</gene>
<evidence type="ECO:0000256" key="5">
    <source>
        <dbReference type="ARBA" id="ARBA00022729"/>
    </source>
</evidence>
<dbReference type="AlphaFoldDB" id="A0A398AAN1"/>
<protein>
    <recommendedName>
        <fullName evidence="6">S-protein homolog</fullName>
    </recommendedName>
</protein>
<keyword evidence="5 6" id="KW-0732">Signal</keyword>
<proteinExistence type="inferred from homology"/>
<sequence>MANIQRIQVLVVMIISLLIQIALLQAETIASYVHPNISTLKSIVRITNRLGDGSILNLHCKSLDDNLGLKILARNKSWSFTFRLNIWGTTVLYCHFPWPPGHSTDFYIYDDIRDGVHGGIPCIY</sequence>
<dbReference type="EMBL" id="CM010629">
    <property type="protein sequence ID" value="RID74901.1"/>
    <property type="molecule type" value="Genomic_DNA"/>
</dbReference>
<evidence type="ECO:0000256" key="2">
    <source>
        <dbReference type="ARBA" id="ARBA00005581"/>
    </source>
</evidence>
<evidence type="ECO:0000256" key="6">
    <source>
        <dbReference type="RuleBase" id="RU367044"/>
    </source>
</evidence>
<dbReference type="GO" id="GO:0005576">
    <property type="term" value="C:extracellular region"/>
    <property type="evidence" value="ECO:0007669"/>
    <property type="project" value="UniProtKB-SubCell"/>
</dbReference>
<accession>A0A398AAN1</accession>
<evidence type="ECO:0000256" key="3">
    <source>
        <dbReference type="ARBA" id="ARBA00022471"/>
    </source>
</evidence>
<comment type="subcellular location">
    <subcellularLocation>
        <location evidence="1 6">Secreted</location>
    </subcellularLocation>
</comment>
<feature type="signal peptide" evidence="6">
    <location>
        <begin position="1"/>
        <end position="26"/>
    </location>
</feature>
<evidence type="ECO:0000256" key="1">
    <source>
        <dbReference type="ARBA" id="ARBA00004613"/>
    </source>
</evidence>
<evidence type="ECO:0000313" key="8">
    <source>
        <dbReference type="Proteomes" id="UP000264353"/>
    </source>
</evidence>
<evidence type="ECO:0000256" key="4">
    <source>
        <dbReference type="ARBA" id="ARBA00022525"/>
    </source>
</evidence>
<name>A0A398AAN1_BRACM</name>
<keyword evidence="4 6" id="KW-0964">Secreted</keyword>
<dbReference type="Proteomes" id="UP000264353">
    <property type="component" value="Chromosome A2"/>
</dbReference>
<keyword evidence="3 6" id="KW-0713">Self-incompatibility</keyword>
<dbReference type="InterPro" id="IPR010264">
    <property type="entry name" value="Self-incomp_S1"/>
</dbReference>
<dbReference type="Pfam" id="PF05938">
    <property type="entry name" value="Self-incomp_S1"/>
    <property type="match status" value="1"/>
</dbReference>
<reference evidence="7 8" key="1">
    <citation type="submission" date="2018-06" db="EMBL/GenBank/DDBJ databases">
        <title>WGS assembly of Brassica rapa FPsc.</title>
        <authorList>
            <person name="Bowman J."/>
            <person name="Kohchi T."/>
            <person name="Yamato K."/>
            <person name="Jenkins J."/>
            <person name="Shu S."/>
            <person name="Ishizaki K."/>
            <person name="Yamaoka S."/>
            <person name="Nishihama R."/>
            <person name="Nakamura Y."/>
            <person name="Berger F."/>
            <person name="Adam C."/>
            <person name="Aki S."/>
            <person name="Althoff F."/>
            <person name="Araki T."/>
            <person name="Arteaga-Vazquez M."/>
            <person name="Balasubrmanian S."/>
            <person name="Bauer D."/>
            <person name="Boehm C."/>
            <person name="Briginshaw L."/>
            <person name="Caballero-Perez J."/>
            <person name="Catarino B."/>
            <person name="Chen F."/>
            <person name="Chiyoda S."/>
            <person name="Chovatia M."/>
            <person name="Davies K."/>
            <person name="Delmans M."/>
            <person name="Demura T."/>
            <person name="Dierschke T."/>
            <person name="Dolan L."/>
            <person name="Dorantes-Acosta A."/>
            <person name="Eklund D."/>
            <person name="Florent S."/>
            <person name="Flores-Sandoval E."/>
            <person name="Fujiyama A."/>
            <person name="Fukuzawa H."/>
            <person name="Galik B."/>
            <person name="Grimanelli D."/>
            <person name="Grimwood J."/>
            <person name="Grossniklaus U."/>
            <person name="Hamada T."/>
            <person name="Haseloff J."/>
            <person name="Hetherington A."/>
            <person name="Higo A."/>
            <person name="Hirakawa Y."/>
            <person name="Hundley H."/>
            <person name="Ikeda Y."/>
            <person name="Inoue K."/>
            <person name="Inoue S."/>
            <person name="Ishida S."/>
            <person name="Jia Q."/>
            <person name="Kakita M."/>
            <person name="Kanazawa T."/>
            <person name="Kawai Y."/>
            <person name="Kawashima T."/>
            <person name="Kennedy M."/>
            <person name="Kinose K."/>
            <person name="Kinoshita T."/>
            <person name="Kohara Y."/>
            <person name="Koide E."/>
            <person name="Komatsu K."/>
            <person name="Kopischke S."/>
            <person name="Kubo M."/>
            <person name="Kyozuka J."/>
            <person name="Lagercrantz U."/>
            <person name="Lin S."/>
            <person name="Lindquist E."/>
            <person name="Lipzen A."/>
            <person name="Lu C."/>
            <person name="Luna E."/>
            <person name="Martienssen R."/>
            <person name="Minamino N."/>
            <person name="Mizutani M."/>
            <person name="Mizutani M."/>
            <person name="Mochizuki N."/>
            <person name="Monte I."/>
            <person name="Mosher R."/>
            <person name="Nagasaki H."/>
            <person name="Nakagami H."/>
            <person name="Naramoto S."/>
            <person name="Nishitani K."/>
            <person name="Ohtani M."/>
            <person name="Okamoto T."/>
            <person name="Okumura M."/>
            <person name="Phillips J."/>
            <person name="Pollak B."/>
            <person name="Reinders A."/>
            <person name="Roevekamp M."/>
            <person name="Sano R."/>
            <person name="Sawa S."/>
            <person name="Schmid M."/>
            <person name="Shirakawa M."/>
            <person name="Solano R."/>
            <person name="Spunde A."/>
            <person name="Suetsugu N."/>
            <person name="Sugano S."/>
            <person name="Sugiyama A."/>
            <person name="Sun R."/>
            <person name="Suzuki Y."/>
            <person name="Takenaka M."/>
            <person name="Takezawa D."/>
            <person name="Tomogane H."/>
            <person name="Tsuzuki M."/>
            <person name="Ueda T."/>
            <person name="Umeda M."/>
            <person name="Ward J."/>
            <person name="Watanabe Y."/>
            <person name="Yazaki K."/>
            <person name="Yokoyama R."/>
            <person name="Yoshitake Y."/>
            <person name="Yotsui I."/>
            <person name="Zachgo S."/>
            <person name="Schmutz J."/>
        </authorList>
    </citation>
    <scope>NUCLEOTIDE SEQUENCE [LARGE SCALE GENOMIC DNA]</scope>
    <source>
        <strain evidence="8">cv. B-3</strain>
    </source>
</reference>
<organism evidence="7 8">
    <name type="scientific">Brassica campestris</name>
    <name type="common">Field mustard</name>
    <dbReference type="NCBI Taxonomy" id="3711"/>
    <lineage>
        <taxon>Eukaryota</taxon>
        <taxon>Viridiplantae</taxon>
        <taxon>Streptophyta</taxon>
        <taxon>Embryophyta</taxon>
        <taxon>Tracheophyta</taxon>
        <taxon>Spermatophyta</taxon>
        <taxon>Magnoliopsida</taxon>
        <taxon>eudicotyledons</taxon>
        <taxon>Gunneridae</taxon>
        <taxon>Pentapetalae</taxon>
        <taxon>rosids</taxon>
        <taxon>malvids</taxon>
        <taxon>Brassicales</taxon>
        <taxon>Brassicaceae</taxon>
        <taxon>Brassiceae</taxon>
        <taxon>Brassica</taxon>
    </lineage>
</organism>
<dbReference type="GO" id="GO:0060320">
    <property type="term" value="P:rejection of self pollen"/>
    <property type="evidence" value="ECO:0007669"/>
    <property type="project" value="UniProtKB-KW"/>
</dbReference>
<dbReference type="PANTHER" id="PTHR31232">
    <property type="match status" value="1"/>
</dbReference>
<feature type="chain" id="PRO_5025095321" description="S-protein homolog" evidence="6">
    <location>
        <begin position="27"/>
        <end position="124"/>
    </location>
</feature>
<evidence type="ECO:0000313" key="7">
    <source>
        <dbReference type="EMBL" id="RID74901.1"/>
    </source>
</evidence>